<feature type="transmembrane region" description="Helical" evidence="8">
    <location>
        <begin position="179"/>
        <end position="202"/>
    </location>
</feature>
<dbReference type="PANTHER" id="PTHR47019:SF1">
    <property type="entry name" value="LIPID II FLIPPASE MURJ"/>
    <property type="match status" value="1"/>
</dbReference>
<reference evidence="10" key="1">
    <citation type="journal article" date="2019" name="Int. J. Syst. Evol. Microbiol.">
        <title>The Global Catalogue of Microorganisms (GCM) 10K type strain sequencing project: providing services to taxonomists for standard genome sequencing and annotation.</title>
        <authorList>
            <consortium name="The Broad Institute Genomics Platform"/>
            <consortium name="The Broad Institute Genome Sequencing Center for Infectious Disease"/>
            <person name="Wu L."/>
            <person name="Ma J."/>
        </authorList>
    </citation>
    <scope>NUCLEOTIDE SEQUENCE [LARGE SCALE GENOMIC DNA]</scope>
    <source>
        <strain evidence="10">JCM 18303</strain>
    </source>
</reference>
<dbReference type="InterPro" id="IPR004268">
    <property type="entry name" value="MurJ"/>
</dbReference>
<keyword evidence="5" id="KW-0573">Peptidoglycan synthesis</keyword>
<keyword evidence="6 8" id="KW-1133">Transmembrane helix</keyword>
<name>A0ABP9Q772_9PSEU</name>
<feature type="transmembrane region" description="Helical" evidence="8">
    <location>
        <begin position="64"/>
        <end position="87"/>
    </location>
</feature>
<evidence type="ECO:0000256" key="3">
    <source>
        <dbReference type="ARBA" id="ARBA00022692"/>
    </source>
</evidence>
<feature type="transmembrane region" description="Helical" evidence="8">
    <location>
        <begin position="214"/>
        <end position="237"/>
    </location>
</feature>
<feature type="transmembrane region" description="Helical" evidence="8">
    <location>
        <begin position="416"/>
        <end position="436"/>
    </location>
</feature>
<evidence type="ECO:0000256" key="5">
    <source>
        <dbReference type="ARBA" id="ARBA00022984"/>
    </source>
</evidence>
<keyword evidence="10" id="KW-1185">Reference proteome</keyword>
<evidence type="ECO:0008006" key="11">
    <source>
        <dbReference type="Google" id="ProtNLM"/>
    </source>
</evidence>
<comment type="subcellular location">
    <subcellularLocation>
        <location evidence="1">Cell membrane</location>
        <topology evidence="1">Multi-pass membrane protein</topology>
    </subcellularLocation>
</comment>
<evidence type="ECO:0000256" key="1">
    <source>
        <dbReference type="ARBA" id="ARBA00004651"/>
    </source>
</evidence>
<evidence type="ECO:0000256" key="7">
    <source>
        <dbReference type="ARBA" id="ARBA00023136"/>
    </source>
</evidence>
<feature type="transmembrane region" description="Helical" evidence="8">
    <location>
        <begin position="108"/>
        <end position="135"/>
    </location>
</feature>
<comment type="caution">
    <text evidence="9">The sequence shown here is derived from an EMBL/GenBank/DDBJ whole genome shotgun (WGS) entry which is preliminary data.</text>
</comment>
<feature type="transmembrane region" description="Helical" evidence="8">
    <location>
        <begin position="512"/>
        <end position="534"/>
    </location>
</feature>
<keyword evidence="4" id="KW-0133">Cell shape</keyword>
<dbReference type="Proteomes" id="UP001428817">
    <property type="component" value="Unassembled WGS sequence"/>
</dbReference>
<dbReference type="RefSeq" id="WP_185059205.1">
    <property type="nucleotide sequence ID" value="NZ_BAABJP010000015.1"/>
</dbReference>
<feature type="transmembrane region" description="Helical" evidence="8">
    <location>
        <begin position="301"/>
        <end position="320"/>
    </location>
</feature>
<evidence type="ECO:0000256" key="6">
    <source>
        <dbReference type="ARBA" id="ARBA00022989"/>
    </source>
</evidence>
<dbReference type="EMBL" id="BAABJP010000015">
    <property type="protein sequence ID" value="GAA5157965.1"/>
    <property type="molecule type" value="Genomic_DNA"/>
</dbReference>
<evidence type="ECO:0000256" key="8">
    <source>
        <dbReference type="SAM" id="Phobius"/>
    </source>
</evidence>
<dbReference type="PANTHER" id="PTHR47019">
    <property type="entry name" value="LIPID II FLIPPASE MURJ"/>
    <property type="match status" value="1"/>
</dbReference>
<proteinExistence type="predicted"/>
<feature type="transmembrane region" description="Helical" evidence="8">
    <location>
        <begin position="147"/>
        <end position="167"/>
    </location>
</feature>
<feature type="transmembrane region" description="Helical" evidence="8">
    <location>
        <begin position="269"/>
        <end position="289"/>
    </location>
</feature>
<feature type="transmembrane region" description="Helical" evidence="8">
    <location>
        <begin position="341"/>
        <end position="365"/>
    </location>
</feature>
<protein>
    <recommendedName>
        <fullName evidence="11">Peptidoglycan lipid II flippase</fullName>
    </recommendedName>
</protein>
<feature type="transmembrane region" description="Helical" evidence="8">
    <location>
        <begin position="482"/>
        <end position="500"/>
    </location>
</feature>
<accession>A0ABP9Q772</accession>
<gene>
    <name evidence="9" type="ORF">GCM10023321_36990</name>
</gene>
<sequence>MDKLTEPDKAESKRPSTARGSITVSIWTMVSRITGLLRVVVIGAVLGPTYFANAFLAANSVPNLTYTAVAGPVMGLVLVPAIVHSLGAATGAHPLRDTADMLAKVTGYLLTIAAAAAAALALASPALAYAVTAGIPDPAVREHAWELTVLVVLFVAPQVIGYTVAGIGESIQQARGRFALAAAAPALENFGLIATMGIFALVYPPGVDVMDVSIGMVLLLGIGATASVAVHAGAQVYGARQVGLPIRVRRGWKSDPVTTEITKRLRSSVIVAGFPAISMFGMLALAATVPGGTFVFQAGMSMYFVLSALGAKSVVAAALPGMSVAVKEKDNARYGAAWRQALSFGVTASLPAALLLLAFAGPVAGVLANGKLATPDILNWLTGCLAVFAIAQFANSINEIARQALFARLDVQRARTISTVVLIVRLGVGAASLLLPLGLYRLLGLCAAVLLGEAVAAVLGLHSIRRAIRPERLVDYRRLGHLALATLAMLPAAAVGAWLAQRQDASYAAGHMVQIAICVAFGGLAMACFVLVVAKLTGQLPKLLGKIRGKLLPG</sequence>
<keyword evidence="2" id="KW-1003">Cell membrane</keyword>
<dbReference type="InterPro" id="IPR051050">
    <property type="entry name" value="Lipid_II_flippase_MurJ/MviN"/>
</dbReference>
<organism evidence="9 10">
    <name type="scientific">Pseudonocardia eucalypti</name>
    <dbReference type="NCBI Taxonomy" id="648755"/>
    <lineage>
        <taxon>Bacteria</taxon>
        <taxon>Bacillati</taxon>
        <taxon>Actinomycetota</taxon>
        <taxon>Actinomycetes</taxon>
        <taxon>Pseudonocardiales</taxon>
        <taxon>Pseudonocardiaceae</taxon>
        <taxon>Pseudonocardia</taxon>
    </lineage>
</organism>
<feature type="transmembrane region" description="Helical" evidence="8">
    <location>
        <begin position="442"/>
        <end position="461"/>
    </location>
</feature>
<evidence type="ECO:0000256" key="2">
    <source>
        <dbReference type="ARBA" id="ARBA00022475"/>
    </source>
</evidence>
<evidence type="ECO:0000256" key="4">
    <source>
        <dbReference type="ARBA" id="ARBA00022960"/>
    </source>
</evidence>
<keyword evidence="7 8" id="KW-0472">Membrane</keyword>
<keyword evidence="3 8" id="KW-0812">Transmembrane</keyword>
<feature type="transmembrane region" description="Helical" evidence="8">
    <location>
        <begin position="36"/>
        <end position="58"/>
    </location>
</feature>
<evidence type="ECO:0000313" key="10">
    <source>
        <dbReference type="Proteomes" id="UP001428817"/>
    </source>
</evidence>
<dbReference type="Pfam" id="PF03023">
    <property type="entry name" value="MurJ"/>
    <property type="match status" value="1"/>
</dbReference>
<feature type="transmembrane region" description="Helical" evidence="8">
    <location>
        <begin position="377"/>
        <end position="395"/>
    </location>
</feature>
<evidence type="ECO:0000313" key="9">
    <source>
        <dbReference type="EMBL" id="GAA5157965.1"/>
    </source>
</evidence>